<dbReference type="GO" id="GO:0008299">
    <property type="term" value="P:isoprenoid biosynthetic process"/>
    <property type="evidence" value="ECO:0007669"/>
    <property type="project" value="InterPro"/>
</dbReference>
<dbReference type="CDD" id="cd00685">
    <property type="entry name" value="Trans_IPPS_HT"/>
    <property type="match status" value="1"/>
</dbReference>
<dbReference type="Proteomes" id="UP000018680">
    <property type="component" value="Chromosome"/>
</dbReference>
<dbReference type="Gene3D" id="1.10.600.10">
    <property type="entry name" value="Farnesyl Diphosphate Synthase"/>
    <property type="match status" value="1"/>
</dbReference>
<evidence type="ECO:0000256" key="5">
    <source>
        <dbReference type="ARBA" id="ARBA00022842"/>
    </source>
</evidence>
<dbReference type="GO" id="GO:0046872">
    <property type="term" value="F:metal ion binding"/>
    <property type="evidence" value="ECO:0007669"/>
    <property type="project" value="UniProtKB-KW"/>
</dbReference>
<dbReference type="STRING" id="1307761.L21SP2_3471"/>
<evidence type="ECO:0000256" key="4">
    <source>
        <dbReference type="ARBA" id="ARBA00022723"/>
    </source>
</evidence>
<reference evidence="7 8" key="1">
    <citation type="journal article" date="2015" name="Stand. Genomic Sci.">
        <title>Complete genome sequence and description of Salinispira pacifica gen. nov., sp. nov., a novel spirochaete isolated form a hypersaline microbial mat.</title>
        <authorList>
            <person name="Ben Hania W."/>
            <person name="Joseph M."/>
            <person name="Schumann P."/>
            <person name="Bunk B."/>
            <person name="Fiebig A."/>
            <person name="Sproer C."/>
            <person name="Klenk H.P."/>
            <person name="Fardeau M.L."/>
            <person name="Spring S."/>
        </authorList>
    </citation>
    <scope>NUCLEOTIDE SEQUENCE [LARGE SCALE GENOMIC DNA]</scope>
    <source>
        <strain evidence="7 8">L21-RPul-D2</strain>
    </source>
</reference>
<dbReference type="EMBL" id="CP006939">
    <property type="protein sequence ID" value="AHC16807.1"/>
    <property type="molecule type" value="Genomic_DNA"/>
</dbReference>
<keyword evidence="5" id="KW-0460">Magnesium</keyword>
<evidence type="ECO:0000313" key="8">
    <source>
        <dbReference type="Proteomes" id="UP000018680"/>
    </source>
</evidence>
<dbReference type="PANTHER" id="PTHR12001:SF69">
    <property type="entry name" value="ALL TRANS-POLYPRENYL-DIPHOSPHATE SYNTHASE PDSS1"/>
    <property type="match status" value="1"/>
</dbReference>
<evidence type="ECO:0000256" key="3">
    <source>
        <dbReference type="ARBA" id="ARBA00022679"/>
    </source>
</evidence>
<keyword evidence="4" id="KW-0479">Metal-binding</keyword>
<dbReference type="Pfam" id="PF00348">
    <property type="entry name" value="polyprenyl_synt"/>
    <property type="match status" value="1"/>
</dbReference>
<dbReference type="EC" id="2.5.1.29" evidence="7"/>
<dbReference type="KEGG" id="slr:L21SP2_3471"/>
<evidence type="ECO:0000313" key="7">
    <source>
        <dbReference type="EMBL" id="AHC16807.1"/>
    </source>
</evidence>
<dbReference type="GO" id="GO:0004311">
    <property type="term" value="F:geranylgeranyl diphosphate synthase activity"/>
    <property type="evidence" value="ECO:0007669"/>
    <property type="project" value="UniProtKB-EC"/>
</dbReference>
<evidence type="ECO:0000256" key="6">
    <source>
        <dbReference type="RuleBase" id="RU004466"/>
    </source>
</evidence>
<dbReference type="OrthoDB" id="9805316at2"/>
<dbReference type="HOGENOM" id="CLU_014015_2_0_12"/>
<dbReference type="GO" id="GO:0106350">
    <property type="term" value="F:all-trans-octaprenyl-diphosphate synthase activity"/>
    <property type="evidence" value="ECO:0007669"/>
    <property type="project" value="UniProtKB-EC"/>
</dbReference>
<dbReference type="PANTHER" id="PTHR12001">
    <property type="entry name" value="GERANYLGERANYL PYROPHOSPHATE SYNTHASE"/>
    <property type="match status" value="1"/>
</dbReference>
<dbReference type="InterPro" id="IPR000092">
    <property type="entry name" value="Polyprenyl_synt"/>
</dbReference>
<dbReference type="PROSITE" id="PS00723">
    <property type="entry name" value="POLYPRENYL_SYNTHASE_1"/>
    <property type="match status" value="1"/>
</dbReference>
<keyword evidence="3 6" id="KW-0808">Transferase</keyword>
<organism evidence="7 8">
    <name type="scientific">Salinispira pacifica</name>
    <dbReference type="NCBI Taxonomy" id="1307761"/>
    <lineage>
        <taxon>Bacteria</taxon>
        <taxon>Pseudomonadati</taxon>
        <taxon>Spirochaetota</taxon>
        <taxon>Spirochaetia</taxon>
        <taxon>Spirochaetales</taxon>
        <taxon>Spirochaetaceae</taxon>
        <taxon>Salinispira</taxon>
    </lineage>
</organism>
<comment type="cofactor">
    <cofactor evidence="1">
        <name>Mg(2+)</name>
        <dbReference type="ChEBI" id="CHEBI:18420"/>
    </cofactor>
</comment>
<dbReference type="InterPro" id="IPR033749">
    <property type="entry name" value="Polyprenyl_synt_CS"/>
</dbReference>
<accession>V5WLJ1</accession>
<keyword evidence="8" id="KW-1185">Reference proteome</keyword>
<dbReference type="RefSeq" id="WP_024269693.1">
    <property type="nucleotide sequence ID" value="NC_023035.1"/>
</dbReference>
<dbReference type="eggNOG" id="COG0142">
    <property type="taxonomic scope" value="Bacteria"/>
</dbReference>
<comment type="similarity">
    <text evidence="2 6">Belongs to the FPP/GGPP synthase family.</text>
</comment>
<dbReference type="SUPFAM" id="SSF48576">
    <property type="entry name" value="Terpenoid synthases"/>
    <property type="match status" value="1"/>
</dbReference>
<dbReference type="EC" id="2.5.1.10" evidence="7"/>
<evidence type="ECO:0000256" key="2">
    <source>
        <dbReference type="ARBA" id="ARBA00006706"/>
    </source>
</evidence>
<gene>
    <name evidence="7" type="ORF">L21SP2_3471</name>
</gene>
<evidence type="ECO:0000256" key="1">
    <source>
        <dbReference type="ARBA" id="ARBA00001946"/>
    </source>
</evidence>
<dbReference type="EC" id="2.5.1.1" evidence="7"/>
<dbReference type="EC" id="2.5.1.90" evidence="7"/>
<dbReference type="SFLD" id="SFLDS00005">
    <property type="entry name" value="Isoprenoid_Synthase_Type_I"/>
    <property type="match status" value="1"/>
</dbReference>
<dbReference type="AlphaFoldDB" id="V5WLJ1"/>
<proteinExistence type="inferred from homology"/>
<sequence length="384" mass="43472">MKKFWKNLTWMTPELELVRGIILESIDHYQLPNDRIREAARSLFDPPGKMIRPGLLLLCAGIFYGRKPEKITASVRNMDAEQFRGEIQKNIPDFYNFESVNLEKIPYPGGLPFRFYLLAAAIEVLHTATLLHDDVLDNAELRRGRPTASKLLGNRLSILLGDHLLTMAFQLVSESASVNSARIISRVVGGICRGEMLQNSLAFDLDAGASQRLYKQRIAGKTAVMFSLAMYIGTREALQLRQQGEYDDDPRNDPPECRYIRRYGYANGMAFQIIDDILDLDIHADNGKTKGQDLRDGILTLPIIRLLKENSLDEKQIRAVWNGDVQVEGILRDPKMEHACRSSMAEAELYANRADRALHRAEQLSGLDLSELKNLTDSLLTRRS</sequence>
<dbReference type="GO" id="GO:0004337">
    <property type="term" value="F:(2E,6E)-farnesyl diphosphate synthase activity"/>
    <property type="evidence" value="ECO:0007669"/>
    <property type="project" value="UniProtKB-EC"/>
</dbReference>
<name>V5WLJ1_9SPIO</name>
<dbReference type="InterPro" id="IPR008949">
    <property type="entry name" value="Isoprenoid_synthase_dom_sf"/>
</dbReference>
<protein>
    <submittedName>
        <fullName evidence="7">Multifunctional octaprenyl-diphosphate synthase</fullName>
        <ecNumber evidence="7">2.5.1.1</ecNumber>
        <ecNumber evidence="7">2.5.1.10</ecNumber>
        <ecNumber evidence="7">2.5.1.29</ecNumber>
        <ecNumber evidence="7">2.5.1.90</ecNumber>
    </submittedName>
</protein>
<dbReference type="GO" id="GO:0004161">
    <property type="term" value="F:dimethylallyltranstransferase activity"/>
    <property type="evidence" value="ECO:0007669"/>
    <property type="project" value="UniProtKB-EC"/>
</dbReference>